<proteinExistence type="predicted"/>
<feature type="domain" description="CHAT" evidence="1">
    <location>
        <begin position="107"/>
        <end position="238"/>
    </location>
</feature>
<reference evidence="2" key="1">
    <citation type="submission" date="2018-06" db="EMBL/GenBank/DDBJ databases">
        <authorList>
            <person name="Zhirakovskaya E."/>
        </authorList>
    </citation>
    <scope>NUCLEOTIDE SEQUENCE</scope>
</reference>
<dbReference type="EMBL" id="UOEU01000067">
    <property type="protein sequence ID" value="VAW30585.1"/>
    <property type="molecule type" value="Genomic_DNA"/>
</dbReference>
<dbReference type="AlphaFoldDB" id="A0A3B0UHT2"/>
<sequence length="256" mass="28287">CPTFLDALAEDKSLEECVCFQGNCPSYDDELVVCPSGFWGFRHSLGLPMSVKSAPDAPLKIGGSSPPKMAVSVSTDPGFKERPSHEKRLQEMGVGWEYADSRDESLTMLKATESQVVYFYCHGGLTEKGMPYLSLGSKDDDWFTRGNLRSKRIRWKKIRPLVFINGCYTTQLTPERALDFVSGFVETSGAAGVIGTEITIFEPIAVQFAEECLRRFLFDGQTLGEAVRGARLHMLKNGNPLGLVYIPYALPALKLA</sequence>
<evidence type="ECO:0000259" key="1">
    <source>
        <dbReference type="Pfam" id="PF12770"/>
    </source>
</evidence>
<dbReference type="InterPro" id="IPR024983">
    <property type="entry name" value="CHAT_dom"/>
</dbReference>
<accession>A0A3B0UHT2</accession>
<name>A0A3B0UHT2_9ZZZZ</name>
<gene>
    <name evidence="2" type="ORF">MNBD_CHLOROFLEXI01-2547</name>
</gene>
<evidence type="ECO:0000313" key="2">
    <source>
        <dbReference type="EMBL" id="VAW30585.1"/>
    </source>
</evidence>
<protein>
    <recommendedName>
        <fullName evidence="1">CHAT domain-containing protein</fullName>
    </recommendedName>
</protein>
<dbReference type="Pfam" id="PF12770">
    <property type="entry name" value="CHAT"/>
    <property type="match status" value="1"/>
</dbReference>
<organism evidence="2">
    <name type="scientific">hydrothermal vent metagenome</name>
    <dbReference type="NCBI Taxonomy" id="652676"/>
    <lineage>
        <taxon>unclassified sequences</taxon>
        <taxon>metagenomes</taxon>
        <taxon>ecological metagenomes</taxon>
    </lineage>
</organism>
<feature type="non-terminal residue" evidence="2">
    <location>
        <position position="1"/>
    </location>
</feature>